<keyword evidence="8" id="KW-1185">Reference proteome</keyword>
<dbReference type="InterPro" id="IPR051795">
    <property type="entry name" value="Glycosyl_Hydrlase_43"/>
</dbReference>
<evidence type="ECO:0000313" key="8">
    <source>
        <dbReference type="Proteomes" id="UP000664144"/>
    </source>
</evidence>
<name>A0A939F1Q3_9BACT</name>
<evidence type="ECO:0000256" key="2">
    <source>
        <dbReference type="ARBA" id="ARBA00022801"/>
    </source>
</evidence>
<feature type="active site" description="Proton donor" evidence="4">
    <location>
        <position position="249"/>
    </location>
</feature>
<protein>
    <submittedName>
        <fullName evidence="7">Glycoside hydrolase family 43 protein</fullName>
    </submittedName>
</protein>
<feature type="active site" description="Proton acceptor" evidence="4">
    <location>
        <position position="52"/>
    </location>
</feature>
<evidence type="ECO:0000256" key="6">
    <source>
        <dbReference type="RuleBase" id="RU361187"/>
    </source>
</evidence>
<dbReference type="RefSeq" id="WP_206987042.1">
    <property type="nucleotide sequence ID" value="NZ_JAFLQZ010000035.1"/>
</dbReference>
<dbReference type="PANTHER" id="PTHR42812:SF5">
    <property type="entry name" value="ENDO-ARABINASE"/>
    <property type="match status" value="1"/>
</dbReference>
<dbReference type="GO" id="GO:0004553">
    <property type="term" value="F:hydrolase activity, hydrolyzing O-glycosyl compounds"/>
    <property type="evidence" value="ECO:0007669"/>
    <property type="project" value="InterPro"/>
</dbReference>
<proteinExistence type="inferred from homology"/>
<feature type="site" description="Important for catalytic activity, responsible for pKa modulation of the active site Glu and correct orientation of both the proton donor and substrate" evidence="5">
    <location>
        <position position="168"/>
    </location>
</feature>
<evidence type="ECO:0000256" key="4">
    <source>
        <dbReference type="PIRSR" id="PIRSR606710-1"/>
    </source>
</evidence>
<organism evidence="7 8">
    <name type="scientific">Hymenobacter telluris</name>
    <dbReference type="NCBI Taxonomy" id="2816474"/>
    <lineage>
        <taxon>Bacteria</taxon>
        <taxon>Pseudomonadati</taxon>
        <taxon>Bacteroidota</taxon>
        <taxon>Cytophagia</taxon>
        <taxon>Cytophagales</taxon>
        <taxon>Hymenobacteraceae</taxon>
        <taxon>Hymenobacter</taxon>
    </lineage>
</organism>
<sequence length="365" mass="40437">MPYPLSTSRRSFLRTSALSLVSLPLLLDACTSKSTDTGGTYTNPVYPHSFPDPFVLQHEGMYYAFGTTGQSRTSPDNRIFTVLTSPDLVTWKPAGGALVPPAGAEGADFWAPEVVFHEGTFYMYYSMGGGAIAATVGHRLHVATSKNPAGPYEMAALLDVPASKFTIDAHPYRDSDGQWYLFYARDFIDTDNGYLPGTGLAVDKLVGMTRLANEARTVMRARHPWTVFEKNRTMPLYDNRTFAEWHTLEGPFLRQHDGKYYCFYSGANFLTDRYGVDYCVADSILGPYSDAGAENGARVLHQVPGKVRGPGHHSHIMAPDGKTEFLVYHAWDAGMKERQLCIDRLSWTPQGPRAVGPTYTPQPRP</sequence>
<dbReference type="InterPro" id="IPR023296">
    <property type="entry name" value="Glyco_hydro_beta-prop_sf"/>
</dbReference>
<comment type="similarity">
    <text evidence="1 6">Belongs to the glycosyl hydrolase 43 family.</text>
</comment>
<evidence type="ECO:0000256" key="3">
    <source>
        <dbReference type="ARBA" id="ARBA00023295"/>
    </source>
</evidence>
<dbReference type="CDD" id="cd08991">
    <property type="entry name" value="GH43_HoAraf43-like"/>
    <property type="match status" value="1"/>
</dbReference>
<dbReference type="EMBL" id="JAFLQZ010000035">
    <property type="protein sequence ID" value="MBO0361142.1"/>
    <property type="molecule type" value="Genomic_DNA"/>
</dbReference>
<keyword evidence="2 6" id="KW-0378">Hydrolase</keyword>
<dbReference type="InterPro" id="IPR006710">
    <property type="entry name" value="Glyco_hydro_43"/>
</dbReference>
<dbReference type="Pfam" id="PF04616">
    <property type="entry name" value="Glyco_hydro_43"/>
    <property type="match status" value="1"/>
</dbReference>
<comment type="caution">
    <text evidence="7">The sequence shown here is derived from an EMBL/GenBank/DDBJ whole genome shotgun (WGS) entry which is preliminary data.</text>
</comment>
<reference evidence="7" key="1">
    <citation type="submission" date="2021-03" db="EMBL/GenBank/DDBJ databases">
        <authorList>
            <person name="Kim M.K."/>
        </authorList>
    </citation>
    <scope>NUCLEOTIDE SEQUENCE</scope>
    <source>
        <strain evidence="7">BT186</strain>
    </source>
</reference>
<dbReference type="PANTHER" id="PTHR42812">
    <property type="entry name" value="BETA-XYLOSIDASE"/>
    <property type="match status" value="1"/>
</dbReference>
<keyword evidence="3 6" id="KW-0326">Glycosidase</keyword>
<gene>
    <name evidence="7" type="ORF">J0X19_24500</name>
</gene>
<dbReference type="Gene3D" id="2.115.10.20">
    <property type="entry name" value="Glycosyl hydrolase domain, family 43"/>
    <property type="match status" value="1"/>
</dbReference>
<accession>A0A939F1Q3</accession>
<evidence type="ECO:0000313" key="7">
    <source>
        <dbReference type="EMBL" id="MBO0361142.1"/>
    </source>
</evidence>
<evidence type="ECO:0000256" key="1">
    <source>
        <dbReference type="ARBA" id="ARBA00009865"/>
    </source>
</evidence>
<dbReference type="SUPFAM" id="SSF75005">
    <property type="entry name" value="Arabinanase/levansucrase/invertase"/>
    <property type="match status" value="1"/>
</dbReference>
<dbReference type="GO" id="GO:0005975">
    <property type="term" value="P:carbohydrate metabolic process"/>
    <property type="evidence" value="ECO:0007669"/>
    <property type="project" value="InterPro"/>
</dbReference>
<evidence type="ECO:0000256" key="5">
    <source>
        <dbReference type="PIRSR" id="PIRSR606710-2"/>
    </source>
</evidence>
<dbReference type="Proteomes" id="UP000664144">
    <property type="component" value="Unassembled WGS sequence"/>
</dbReference>
<dbReference type="AlphaFoldDB" id="A0A939F1Q3"/>